<feature type="domain" description="AAA+ ATPase" evidence="5">
    <location>
        <begin position="142"/>
        <end position="280"/>
    </location>
</feature>
<dbReference type="Proteomes" id="UP000663508">
    <property type="component" value="Chromosome"/>
</dbReference>
<dbReference type="GO" id="GO:0005524">
    <property type="term" value="F:ATP binding"/>
    <property type="evidence" value="ECO:0007669"/>
    <property type="project" value="UniProtKB-KW"/>
</dbReference>
<dbReference type="InterPro" id="IPR003593">
    <property type="entry name" value="AAA+_ATPase"/>
</dbReference>
<sequence>MERLDKHPAAIFLVIVLGATGGLLALRPDLLGGLTASPGASLRHGLILGGLVLGLLAASYIPARIEGMRRAMAEARAARRIRPIRFEDDGATAEKRDTLATALATLEGMVGLEPVKLEVKGVIARMQVEQQRRAQNLPVAAMSQHMVFTGPPGVGKTEVARILGSVFKALRVLRKGHVVEVDRAGLVAGYAGQTAIKTLERCREALDGILFIDEAYTLASGGGSDFGKEAIDTLLKFMEDNRDRIIVIVAGYTNDMRRFVDTNPGLASRFTKTIEFPSYGAPDLAEILRRMAKAQGFVLPDGFERDLASYVAARSRAEDWANAREMRTVLEKARQAQALRLAAQPGGDLGRLEPSDIAAALGRPTGGAIDLDEARAVIARLDAMIGLAPVKQQVKTVVARVMVDAKRRAEGVEVGAVSQHMVFTGPPGVGKTEVARIMGDIFRTLGVLRKGHVVEVDRAGLVAGYVGQTAARTLERCKEALDGILFIDEAYTLAGGGANDFGKEAIDTLLKFMEDNRDRIVVIVAGYTDDMARFIDTNPGLAGRFTRTVEFPPYDPYDLVEILRLMASRQSFRLPPRFETLLMPWIEARARRRDWANAREMRTLLERLREAQALRLAADPLGDHGQFELADVERALGAAA</sequence>
<dbReference type="SMART" id="SM00382">
    <property type="entry name" value="AAA"/>
    <property type="match status" value="2"/>
</dbReference>
<feature type="transmembrane region" description="Helical" evidence="4">
    <location>
        <begin position="46"/>
        <end position="63"/>
    </location>
</feature>
<keyword evidence="4" id="KW-1133">Transmembrane helix</keyword>
<dbReference type="PANTHER" id="PTHR43392">
    <property type="entry name" value="AAA-TYPE ATPASE FAMILY PROTEIN / ANKYRIN REPEAT FAMILY PROTEIN"/>
    <property type="match status" value="1"/>
</dbReference>
<reference evidence="6" key="1">
    <citation type="submission" date="2020-11" db="EMBL/GenBank/DDBJ databases">
        <title>Complete genome sequence of a novel pathogenic Methylobacterium strain isolated from rice in Vietnam.</title>
        <authorList>
            <person name="Lai K."/>
            <person name="Okazaki S."/>
            <person name="Higashi K."/>
            <person name="Mori H."/>
            <person name="Toyoda A."/>
            <person name="Kurokawa K."/>
        </authorList>
    </citation>
    <scope>NUCLEOTIDE SEQUENCE</scope>
    <source>
        <strain evidence="6">VL1</strain>
    </source>
</reference>
<name>A0A8H8WZ93_9HYPH</name>
<keyword evidence="2" id="KW-0547">Nucleotide-binding</keyword>
<evidence type="ECO:0000313" key="6">
    <source>
        <dbReference type="EMBL" id="BCM86917.1"/>
    </source>
</evidence>
<dbReference type="InterPro" id="IPR027417">
    <property type="entry name" value="P-loop_NTPase"/>
</dbReference>
<dbReference type="CDD" id="cd00009">
    <property type="entry name" value="AAA"/>
    <property type="match status" value="2"/>
</dbReference>
<evidence type="ECO:0000256" key="3">
    <source>
        <dbReference type="ARBA" id="ARBA00022840"/>
    </source>
</evidence>
<protein>
    <recommendedName>
        <fullName evidence="5">AAA+ ATPase domain-containing protein</fullName>
    </recommendedName>
</protein>
<dbReference type="Gene3D" id="1.10.8.60">
    <property type="match status" value="2"/>
</dbReference>
<feature type="transmembrane region" description="Helical" evidence="4">
    <location>
        <begin position="7"/>
        <end position="26"/>
    </location>
</feature>
<dbReference type="Gene3D" id="3.40.50.300">
    <property type="entry name" value="P-loop containing nucleotide triphosphate hydrolases"/>
    <property type="match status" value="2"/>
</dbReference>
<dbReference type="AlphaFoldDB" id="A0A8H8WZ93"/>
<dbReference type="EMBL" id="AP024145">
    <property type="protein sequence ID" value="BCM86917.1"/>
    <property type="molecule type" value="Genomic_DNA"/>
</dbReference>
<evidence type="ECO:0000256" key="4">
    <source>
        <dbReference type="SAM" id="Phobius"/>
    </source>
</evidence>
<comment type="similarity">
    <text evidence="1">Belongs to the CbxX/CfxQ family.</text>
</comment>
<keyword evidence="3" id="KW-0067">ATP-binding</keyword>
<evidence type="ECO:0000256" key="2">
    <source>
        <dbReference type="ARBA" id="ARBA00022741"/>
    </source>
</evidence>
<dbReference type="RefSeq" id="WP_058619377.1">
    <property type="nucleotide sequence ID" value="NZ_AP024145.1"/>
</dbReference>
<dbReference type="PANTHER" id="PTHR43392:SF2">
    <property type="entry name" value="AAA-TYPE ATPASE FAMILY PROTEIN _ ANKYRIN REPEAT FAMILY PROTEIN"/>
    <property type="match status" value="1"/>
</dbReference>
<keyword evidence="4" id="KW-0472">Membrane</keyword>
<dbReference type="KEGG" id="mind:mvi_53780"/>
<dbReference type="InterPro" id="IPR041627">
    <property type="entry name" value="AAA_lid_6"/>
</dbReference>
<evidence type="ECO:0000256" key="1">
    <source>
        <dbReference type="ARBA" id="ARBA00010378"/>
    </source>
</evidence>
<dbReference type="InterPro" id="IPR050773">
    <property type="entry name" value="CbxX/CfxQ_RuBisCO_ESX"/>
</dbReference>
<dbReference type="Pfam" id="PF17866">
    <property type="entry name" value="AAA_lid_6"/>
    <property type="match status" value="2"/>
</dbReference>
<dbReference type="PRINTS" id="PR00819">
    <property type="entry name" value="CBXCFQXSUPER"/>
</dbReference>
<dbReference type="InterPro" id="IPR000641">
    <property type="entry name" value="CbxX/CfxQ"/>
</dbReference>
<dbReference type="SUPFAM" id="SSF52540">
    <property type="entry name" value="P-loop containing nucleoside triphosphate hydrolases"/>
    <property type="match status" value="2"/>
</dbReference>
<gene>
    <name evidence="6" type="ORF">mvi_53780</name>
</gene>
<organism evidence="6 7">
    <name type="scientific">Methylobacterium indicum</name>
    <dbReference type="NCBI Taxonomy" id="1775910"/>
    <lineage>
        <taxon>Bacteria</taxon>
        <taxon>Pseudomonadati</taxon>
        <taxon>Pseudomonadota</taxon>
        <taxon>Alphaproteobacteria</taxon>
        <taxon>Hyphomicrobiales</taxon>
        <taxon>Methylobacteriaceae</taxon>
        <taxon>Methylobacterium</taxon>
    </lineage>
</organism>
<proteinExistence type="inferred from homology"/>
<accession>A0A8H8WZ93</accession>
<dbReference type="OrthoDB" id="9806903at2"/>
<dbReference type="FunFam" id="3.40.50.300:FF:000216">
    <property type="entry name" value="Type VII secretion ATPase EccA"/>
    <property type="match status" value="2"/>
</dbReference>
<keyword evidence="4" id="KW-0812">Transmembrane</keyword>
<evidence type="ECO:0000313" key="7">
    <source>
        <dbReference type="Proteomes" id="UP000663508"/>
    </source>
</evidence>
<feature type="domain" description="AAA+ ATPase" evidence="5">
    <location>
        <begin position="417"/>
        <end position="555"/>
    </location>
</feature>
<dbReference type="InterPro" id="IPR003959">
    <property type="entry name" value="ATPase_AAA_core"/>
</dbReference>
<evidence type="ECO:0000259" key="5">
    <source>
        <dbReference type="SMART" id="SM00382"/>
    </source>
</evidence>
<dbReference type="Pfam" id="PF00004">
    <property type="entry name" value="AAA"/>
    <property type="match status" value="2"/>
</dbReference>
<dbReference type="GO" id="GO:0016887">
    <property type="term" value="F:ATP hydrolysis activity"/>
    <property type="evidence" value="ECO:0007669"/>
    <property type="project" value="InterPro"/>
</dbReference>